<gene>
    <name evidence="3" type="ORF">BJ970_007385</name>
</gene>
<feature type="transmembrane region" description="Helical" evidence="1">
    <location>
        <begin position="89"/>
        <end position="105"/>
    </location>
</feature>
<evidence type="ECO:0000256" key="1">
    <source>
        <dbReference type="SAM" id="Phobius"/>
    </source>
</evidence>
<feature type="transmembrane region" description="Helical" evidence="1">
    <location>
        <begin position="15"/>
        <end position="42"/>
    </location>
</feature>
<dbReference type="EMBL" id="JACHIW010000003">
    <property type="protein sequence ID" value="MBB5159785.1"/>
    <property type="molecule type" value="Genomic_DNA"/>
</dbReference>
<accession>A0A840QKC7</accession>
<reference evidence="3 4" key="1">
    <citation type="submission" date="2020-08" db="EMBL/GenBank/DDBJ databases">
        <title>Sequencing the genomes of 1000 actinobacteria strains.</title>
        <authorList>
            <person name="Klenk H.-P."/>
        </authorList>
    </citation>
    <scope>NUCLEOTIDE SEQUENCE [LARGE SCALE GENOMIC DNA]</scope>
    <source>
        <strain evidence="3 4">DSM 45584</strain>
    </source>
</reference>
<feature type="domain" description="DUF7144" evidence="2">
    <location>
        <begin position="18"/>
        <end position="132"/>
    </location>
</feature>
<feature type="transmembrane region" description="Helical" evidence="1">
    <location>
        <begin position="62"/>
        <end position="82"/>
    </location>
</feature>
<dbReference type="AlphaFoldDB" id="A0A840QKC7"/>
<organism evidence="3 4">
    <name type="scientific">Saccharopolyspora phatthalungensis</name>
    <dbReference type="NCBI Taxonomy" id="664693"/>
    <lineage>
        <taxon>Bacteria</taxon>
        <taxon>Bacillati</taxon>
        <taxon>Actinomycetota</taxon>
        <taxon>Actinomycetes</taxon>
        <taxon>Pseudonocardiales</taxon>
        <taxon>Pseudonocardiaceae</taxon>
        <taxon>Saccharopolyspora</taxon>
    </lineage>
</organism>
<dbReference type="InterPro" id="IPR055568">
    <property type="entry name" value="DUF7144"/>
</dbReference>
<keyword evidence="1" id="KW-0472">Membrane</keyword>
<evidence type="ECO:0000259" key="2">
    <source>
        <dbReference type="Pfam" id="PF23636"/>
    </source>
</evidence>
<sequence>MTSHNVPRGGIRTRWLGWVIFAGILLLLVGVVQLVHGIAAFSHSGTAVTQTGTLVTVDLSNVGWTYLILGIVLAAAGIGVMFGRMWARVIAIILAVLSLLANIAFFTAYPVWSTIAIVLDVVVIYALVAHGREAKRIR</sequence>
<comment type="caution">
    <text evidence="3">The sequence shown here is derived from an EMBL/GenBank/DDBJ whole genome shotgun (WGS) entry which is preliminary data.</text>
</comment>
<keyword evidence="1" id="KW-0812">Transmembrane</keyword>
<evidence type="ECO:0000313" key="3">
    <source>
        <dbReference type="EMBL" id="MBB5159785.1"/>
    </source>
</evidence>
<dbReference type="RefSeq" id="WP_184732755.1">
    <property type="nucleotide sequence ID" value="NZ_JACHIW010000003.1"/>
</dbReference>
<keyword evidence="1" id="KW-1133">Transmembrane helix</keyword>
<dbReference type="Pfam" id="PF23636">
    <property type="entry name" value="DUF7144"/>
    <property type="match status" value="1"/>
</dbReference>
<protein>
    <submittedName>
        <fullName evidence="3">Tryptophan-rich sensory protein</fullName>
    </submittedName>
</protein>
<evidence type="ECO:0000313" key="4">
    <source>
        <dbReference type="Proteomes" id="UP000584374"/>
    </source>
</evidence>
<feature type="transmembrane region" description="Helical" evidence="1">
    <location>
        <begin position="111"/>
        <end position="128"/>
    </location>
</feature>
<proteinExistence type="predicted"/>
<dbReference type="Proteomes" id="UP000584374">
    <property type="component" value="Unassembled WGS sequence"/>
</dbReference>
<name>A0A840QKC7_9PSEU</name>
<keyword evidence="4" id="KW-1185">Reference proteome</keyword>